<evidence type="ECO:0000313" key="1">
    <source>
        <dbReference type="EMBL" id="KAJ1185903.1"/>
    </source>
</evidence>
<dbReference type="Proteomes" id="UP001066276">
    <property type="component" value="Chromosome 3_1"/>
</dbReference>
<protein>
    <submittedName>
        <fullName evidence="1">Uncharacterized protein</fullName>
    </submittedName>
</protein>
<sequence>MHSPSGPTPATLTFAHGQHLRDQASCLAPQALHLRPMWRFFGEQGQPSARPLNHAHEQTSFFFTCAGPMGPSLGLGPSGRAPPTHVAFLGQGRKPCARWSKAPRISGFGTATRKAPDPAYPQLHVLMHIDRA</sequence>
<organism evidence="1 2">
    <name type="scientific">Pleurodeles waltl</name>
    <name type="common">Iberian ribbed newt</name>
    <dbReference type="NCBI Taxonomy" id="8319"/>
    <lineage>
        <taxon>Eukaryota</taxon>
        <taxon>Metazoa</taxon>
        <taxon>Chordata</taxon>
        <taxon>Craniata</taxon>
        <taxon>Vertebrata</taxon>
        <taxon>Euteleostomi</taxon>
        <taxon>Amphibia</taxon>
        <taxon>Batrachia</taxon>
        <taxon>Caudata</taxon>
        <taxon>Salamandroidea</taxon>
        <taxon>Salamandridae</taxon>
        <taxon>Pleurodelinae</taxon>
        <taxon>Pleurodeles</taxon>
    </lineage>
</organism>
<evidence type="ECO:0000313" key="2">
    <source>
        <dbReference type="Proteomes" id="UP001066276"/>
    </source>
</evidence>
<dbReference type="EMBL" id="JANPWB010000005">
    <property type="protein sequence ID" value="KAJ1185903.1"/>
    <property type="molecule type" value="Genomic_DNA"/>
</dbReference>
<keyword evidence="2" id="KW-1185">Reference proteome</keyword>
<comment type="caution">
    <text evidence="1">The sequence shown here is derived from an EMBL/GenBank/DDBJ whole genome shotgun (WGS) entry which is preliminary data.</text>
</comment>
<name>A0AAV7UDT3_PLEWA</name>
<proteinExistence type="predicted"/>
<gene>
    <name evidence="1" type="ORF">NDU88_002689</name>
</gene>
<dbReference type="AlphaFoldDB" id="A0AAV7UDT3"/>
<accession>A0AAV7UDT3</accession>
<reference evidence="1" key="1">
    <citation type="journal article" date="2022" name="bioRxiv">
        <title>Sequencing and chromosome-scale assembly of the giantPleurodeles waltlgenome.</title>
        <authorList>
            <person name="Brown T."/>
            <person name="Elewa A."/>
            <person name="Iarovenko S."/>
            <person name="Subramanian E."/>
            <person name="Araus A.J."/>
            <person name="Petzold A."/>
            <person name="Susuki M."/>
            <person name="Suzuki K.-i.T."/>
            <person name="Hayashi T."/>
            <person name="Toyoda A."/>
            <person name="Oliveira C."/>
            <person name="Osipova E."/>
            <person name="Leigh N.D."/>
            <person name="Simon A."/>
            <person name="Yun M.H."/>
        </authorList>
    </citation>
    <scope>NUCLEOTIDE SEQUENCE</scope>
    <source>
        <strain evidence="1">20211129_DDA</strain>
        <tissue evidence="1">Liver</tissue>
    </source>
</reference>